<name>A0A7W3PP82_9MICO</name>
<sequence length="264" mass="28814">MNEQSNPTLRSVSNALEILHLLRARGPMRITEIAAQMRIGLSTAHRLVATLREQRFVRQEPDGKRYELGSAMLFSTEVSALQHCVSVSARVMERLRGRSNETVHLSVLRGDRCLFAASVESEQMVRVSSRVGQGPYAHTAAGGKILLAALSHERLLELLPNEQLPTPTDHSIALRSELLTELDQAKTLGYARNISESEAGMFAIAVPIRRPEGEVISSLTIAAPLSRVEGTGSGKLSNSLTPYEHELVTALKEAAAEIESLLAF</sequence>
<dbReference type="Pfam" id="PF01614">
    <property type="entry name" value="IclR_C"/>
    <property type="match status" value="1"/>
</dbReference>
<dbReference type="CDD" id="cd00090">
    <property type="entry name" value="HTH_ARSR"/>
    <property type="match status" value="1"/>
</dbReference>
<organism evidence="6 7">
    <name type="scientific">Alpinimonas psychrophila</name>
    <dbReference type="NCBI Taxonomy" id="748908"/>
    <lineage>
        <taxon>Bacteria</taxon>
        <taxon>Bacillati</taxon>
        <taxon>Actinomycetota</taxon>
        <taxon>Actinomycetes</taxon>
        <taxon>Micrococcales</taxon>
        <taxon>Microbacteriaceae</taxon>
        <taxon>Alpinimonas</taxon>
    </lineage>
</organism>
<dbReference type="PANTHER" id="PTHR30136:SF35">
    <property type="entry name" value="HTH-TYPE TRANSCRIPTIONAL REGULATOR RV1719"/>
    <property type="match status" value="1"/>
</dbReference>
<feature type="domain" description="HTH iclR-type" evidence="4">
    <location>
        <begin position="9"/>
        <end position="70"/>
    </location>
</feature>
<dbReference type="SUPFAM" id="SSF55781">
    <property type="entry name" value="GAF domain-like"/>
    <property type="match status" value="1"/>
</dbReference>
<dbReference type="AlphaFoldDB" id="A0A7W3PP82"/>
<reference evidence="6 7" key="1">
    <citation type="submission" date="2020-07" db="EMBL/GenBank/DDBJ databases">
        <title>Sequencing the genomes of 1000 actinobacteria strains.</title>
        <authorList>
            <person name="Klenk H.-P."/>
        </authorList>
    </citation>
    <scope>NUCLEOTIDE SEQUENCE [LARGE SCALE GENOMIC DNA]</scope>
    <source>
        <strain evidence="6 7">DSM 23737</strain>
    </source>
</reference>
<dbReference type="RefSeq" id="WP_182485082.1">
    <property type="nucleotide sequence ID" value="NZ_JACGWU010000006.1"/>
</dbReference>
<evidence type="ECO:0000259" key="5">
    <source>
        <dbReference type="PROSITE" id="PS51078"/>
    </source>
</evidence>
<feature type="domain" description="IclR-ED" evidence="5">
    <location>
        <begin position="64"/>
        <end position="264"/>
    </location>
</feature>
<dbReference type="GO" id="GO:0003677">
    <property type="term" value="F:DNA binding"/>
    <property type="evidence" value="ECO:0007669"/>
    <property type="project" value="UniProtKB-KW"/>
</dbReference>
<dbReference type="InterPro" id="IPR029016">
    <property type="entry name" value="GAF-like_dom_sf"/>
</dbReference>
<dbReference type="GO" id="GO:0003700">
    <property type="term" value="F:DNA-binding transcription factor activity"/>
    <property type="evidence" value="ECO:0007669"/>
    <property type="project" value="TreeGrafter"/>
</dbReference>
<dbReference type="SMART" id="SM00346">
    <property type="entry name" value="HTH_ICLR"/>
    <property type="match status" value="1"/>
</dbReference>
<dbReference type="SUPFAM" id="SSF46785">
    <property type="entry name" value="Winged helix' DNA-binding domain"/>
    <property type="match status" value="1"/>
</dbReference>
<dbReference type="Proteomes" id="UP000524237">
    <property type="component" value="Unassembled WGS sequence"/>
</dbReference>
<dbReference type="InterPro" id="IPR050707">
    <property type="entry name" value="HTH_MetabolicPath_Reg"/>
</dbReference>
<evidence type="ECO:0000313" key="6">
    <source>
        <dbReference type="EMBL" id="MBA8829654.1"/>
    </source>
</evidence>
<dbReference type="InterPro" id="IPR014757">
    <property type="entry name" value="Tscrpt_reg_IclR_C"/>
</dbReference>
<evidence type="ECO:0000256" key="1">
    <source>
        <dbReference type="ARBA" id="ARBA00023015"/>
    </source>
</evidence>
<keyword evidence="2 6" id="KW-0238">DNA-binding</keyword>
<evidence type="ECO:0000256" key="3">
    <source>
        <dbReference type="ARBA" id="ARBA00023163"/>
    </source>
</evidence>
<dbReference type="Pfam" id="PF09339">
    <property type="entry name" value="HTH_IclR"/>
    <property type="match status" value="1"/>
</dbReference>
<keyword evidence="3" id="KW-0804">Transcription</keyword>
<dbReference type="InterPro" id="IPR036388">
    <property type="entry name" value="WH-like_DNA-bd_sf"/>
</dbReference>
<evidence type="ECO:0000313" key="7">
    <source>
        <dbReference type="Proteomes" id="UP000524237"/>
    </source>
</evidence>
<gene>
    <name evidence="6" type="ORF">FB555_001770</name>
</gene>
<dbReference type="Gene3D" id="1.10.10.10">
    <property type="entry name" value="Winged helix-like DNA-binding domain superfamily/Winged helix DNA-binding domain"/>
    <property type="match status" value="1"/>
</dbReference>
<dbReference type="PROSITE" id="PS51078">
    <property type="entry name" value="ICLR_ED"/>
    <property type="match status" value="1"/>
</dbReference>
<evidence type="ECO:0000256" key="2">
    <source>
        <dbReference type="ARBA" id="ARBA00023125"/>
    </source>
</evidence>
<dbReference type="InterPro" id="IPR036390">
    <property type="entry name" value="WH_DNA-bd_sf"/>
</dbReference>
<dbReference type="GO" id="GO:0045892">
    <property type="term" value="P:negative regulation of DNA-templated transcription"/>
    <property type="evidence" value="ECO:0007669"/>
    <property type="project" value="TreeGrafter"/>
</dbReference>
<dbReference type="PROSITE" id="PS51077">
    <property type="entry name" value="HTH_ICLR"/>
    <property type="match status" value="1"/>
</dbReference>
<accession>A0A7W3PP82</accession>
<comment type="caution">
    <text evidence="6">The sequence shown here is derived from an EMBL/GenBank/DDBJ whole genome shotgun (WGS) entry which is preliminary data.</text>
</comment>
<keyword evidence="7" id="KW-1185">Reference proteome</keyword>
<evidence type="ECO:0000259" key="4">
    <source>
        <dbReference type="PROSITE" id="PS51077"/>
    </source>
</evidence>
<proteinExistence type="predicted"/>
<dbReference type="InterPro" id="IPR005471">
    <property type="entry name" value="Tscrpt_reg_IclR_N"/>
</dbReference>
<dbReference type="EMBL" id="JACGWU010000006">
    <property type="protein sequence ID" value="MBA8829654.1"/>
    <property type="molecule type" value="Genomic_DNA"/>
</dbReference>
<dbReference type="InterPro" id="IPR011991">
    <property type="entry name" value="ArsR-like_HTH"/>
</dbReference>
<keyword evidence="1" id="KW-0805">Transcription regulation</keyword>
<protein>
    <submittedName>
        <fullName evidence="6">DNA-binding IclR family transcriptional regulator</fullName>
    </submittedName>
</protein>
<dbReference type="PANTHER" id="PTHR30136">
    <property type="entry name" value="HELIX-TURN-HELIX TRANSCRIPTIONAL REGULATOR, ICLR FAMILY"/>
    <property type="match status" value="1"/>
</dbReference>
<dbReference type="Gene3D" id="3.30.450.40">
    <property type="match status" value="1"/>
</dbReference>